<evidence type="ECO:0000313" key="1">
    <source>
        <dbReference type="EMBL" id="OTA19901.1"/>
    </source>
</evidence>
<gene>
    <name evidence="1" type="ORF">Xbed_02026</name>
</gene>
<name>A0A1Y2SLW8_9GAMM</name>
<protein>
    <submittedName>
        <fullName evidence="1">Uncharacterized protein</fullName>
    </submittedName>
</protein>
<comment type="caution">
    <text evidence="1">The sequence shown here is derived from an EMBL/GenBank/DDBJ whole genome shotgun (WGS) entry which is preliminary data.</text>
</comment>
<accession>A0A1Y2SLW8</accession>
<sequence>MKTEYLQNFNWLVESPFRYIYFSFTFMVYFF</sequence>
<keyword evidence="2" id="KW-1185">Reference proteome</keyword>
<organism evidence="1 2">
    <name type="scientific">Xenorhabdus beddingii</name>
    <dbReference type="NCBI Taxonomy" id="40578"/>
    <lineage>
        <taxon>Bacteria</taxon>
        <taxon>Pseudomonadati</taxon>
        <taxon>Pseudomonadota</taxon>
        <taxon>Gammaproteobacteria</taxon>
        <taxon>Enterobacterales</taxon>
        <taxon>Morganellaceae</taxon>
        <taxon>Xenorhabdus</taxon>
    </lineage>
</organism>
<reference evidence="1 2" key="1">
    <citation type="submission" date="2017-01" db="EMBL/GenBank/DDBJ databases">
        <title>Deconstructing symbiosis and pathogenesis requirements using a combined genomic-metabolomic approach.</title>
        <authorList>
            <person name="Tobias N.J."/>
            <person name="Wolff H."/>
            <person name="Djahanschiri B."/>
            <person name="Ebersberger I."/>
            <person name="Bode H.B."/>
        </authorList>
    </citation>
    <scope>NUCLEOTIDE SEQUENCE [LARGE SCALE GENOMIC DNA]</scope>
    <source>
        <strain evidence="1 2">DSM 4764</strain>
    </source>
</reference>
<evidence type="ECO:0000313" key="2">
    <source>
        <dbReference type="Proteomes" id="UP000194204"/>
    </source>
</evidence>
<dbReference type="Proteomes" id="UP000194204">
    <property type="component" value="Unassembled WGS sequence"/>
</dbReference>
<dbReference type="AlphaFoldDB" id="A0A1Y2SLW8"/>
<proteinExistence type="predicted"/>
<dbReference type="EMBL" id="MUBK01000014">
    <property type="protein sequence ID" value="OTA19901.1"/>
    <property type="molecule type" value="Genomic_DNA"/>
</dbReference>